<keyword evidence="3" id="KW-1185">Reference proteome</keyword>
<feature type="region of interest" description="Disordered" evidence="1">
    <location>
        <begin position="1"/>
        <end position="20"/>
    </location>
</feature>
<evidence type="ECO:0000256" key="1">
    <source>
        <dbReference type="SAM" id="MobiDB-lite"/>
    </source>
</evidence>
<protein>
    <submittedName>
        <fullName evidence="2">Uncharacterized protein</fullName>
    </submittedName>
</protein>
<reference evidence="2 3" key="1">
    <citation type="submission" date="2019-03" db="EMBL/GenBank/DDBJ databases">
        <title>Genomics of glacier-inhabiting Cryobacterium strains.</title>
        <authorList>
            <person name="Liu Q."/>
            <person name="Xin Y.-H."/>
        </authorList>
    </citation>
    <scope>NUCLEOTIDE SEQUENCE [LARGE SCALE GENOMIC DNA]</scope>
    <source>
        <strain evidence="2 3">TMT1-1</strain>
    </source>
</reference>
<name>A0A4R8ZII2_9MICO</name>
<dbReference type="RefSeq" id="WP_206750156.1">
    <property type="nucleotide sequence ID" value="NZ_SOGT01000008.1"/>
</dbReference>
<gene>
    <name evidence="2" type="ORF">E3T27_06585</name>
</gene>
<dbReference type="EMBL" id="SOGT01000008">
    <property type="protein sequence ID" value="TFD26464.1"/>
    <property type="molecule type" value="Genomic_DNA"/>
</dbReference>
<organism evidence="2 3">
    <name type="scientific">Cryobacterium lyxosi</name>
    <dbReference type="NCBI Taxonomy" id="1259228"/>
    <lineage>
        <taxon>Bacteria</taxon>
        <taxon>Bacillati</taxon>
        <taxon>Actinomycetota</taxon>
        <taxon>Actinomycetes</taxon>
        <taxon>Micrococcales</taxon>
        <taxon>Microbacteriaceae</taxon>
        <taxon>Cryobacterium</taxon>
    </lineage>
</organism>
<proteinExistence type="predicted"/>
<evidence type="ECO:0000313" key="2">
    <source>
        <dbReference type="EMBL" id="TFD26464.1"/>
    </source>
</evidence>
<sequence length="77" mass="7910">MPRPGSAAAQGSASLTWSAGAADSVPTTCTELIAEVTALSPESARSAPSRECPKINEMIAPIMASIIVIMRRRSPAA</sequence>
<accession>A0A4R8ZII2</accession>
<comment type="caution">
    <text evidence="2">The sequence shown here is derived from an EMBL/GenBank/DDBJ whole genome shotgun (WGS) entry which is preliminary data.</text>
</comment>
<dbReference type="Proteomes" id="UP000298424">
    <property type="component" value="Unassembled WGS sequence"/>
</dbReference>
<evidence type="ECO:0000313" key="3">
    <source>
        <dbReference type="Proteomes" id="UP000298424"/>
    </source>
</evidence>
<dbReference type="AlphaFoldDB" id="A0A4R8ZII2"/>